<protein>
    <recommendedName>
        <fullName evidence="12">Ribose-phosphate pyrophosphokinase</fullName>
        <shortName evidence="12">RPPK</shortName>
        <ecNumber evidence="12">2.7.6.1</ecNumber>
    </recommendedName>
    <alternativeName>
        <fullName evidence="12">5-phospho-D-ribosyl alpha-1-diphosphate synthase</fullName>
    </alternativeName>
    <alternativeName>
        <fullName evidence="12">Phosphoribosyl diphosphate synthase</fullName>
    </alternativeName>
    <alternativeName>
        <fullName evidence="12">Phosphoribosyl pyrophosphate synthase</fullName>
        <shortName evidence="12">P-Rib-PP synthase</shortName>
        <shortName evidence="12">PRPP synthase</shortName>
        <shortName evidence="12">PRPPase</shortName>
    </alternativeName>
</protein>
<evidence type="ECO:0000313" key="14">
    <source>
        <dbReference type="EMBL" id="OGM03817.1"/>
    </source>
</evidence>
<dbReference type="PANTHER" id="PTHR10210:SF41">
    <property type="entry name" value="RIBOSE-PHOSPHATE PYROPHOSPHOKINASE 1, CHLOROPLASTIC"/>
    <property type="match status" value="1"/>
</dbReference>
<keyword evidence="6 12" id="KW-0418">Kinase</keyword>
<comment type="function">
    <text evidence="10 12">Involved in the biosynthesis of the central metabolite phospho-alpha-D-ribosyl-1-pyrophosphate (PRPP) via the transfer of pyrophosphoryl group from ATP to 1-hydroxyl of ribose-5-phosphate (Rib-5-P).</text>
</comment>
<comment type="cofactor">
    <cofactor evidence="12">
        <name>Mg(2+)</name>
        <dbReference type="ChEBI" id="CHEBI:18420"/>
    </cofactor>
    <text evidence="12">Binds 2 Mg(2+) ions per subunit.</text>
</comment>
<dbReference type="NCBIfam" id="TIGR01251">
    <property type="entry name" value="ribP_PPkin"/>
    <property type="match status" value="1"/>
</dbReference>
<dbReference type="STRING" id="1817813.A2008_08545"/>
<keyword evidence="12" id="KW-0963">Cytoplasm</keyword>
<evidence type="ECO:0000256" key="2">
    <source>
        <dbReference type="ARBA" id="ARBA00022679"/>
    </source>
</evidence>
<dbReference type="Pfam" id="PF13793">
    <property type="entry name" value="Pribosyltran_N"/>
    <property type="match status" value="1"/>
</dbReference>
<dbReference type="GO" id="GO:0005524">
    <property type="term" value="F:ATP binding"/>
    <property type="evidence" value="ECO:0007669"/>
    <property type="project" value="UniProtKB-KW"/>
</dbReference>
<comment type="subunit">
    <text evidence="12">Homohexamer.</text>
</comment>
<dbReference type="Pfam" id="PF14572">
    <property type="entry name" value="Pribosyl_synth"/>
    <property type="match status" value="1"/>
</dbReference>
<evidence type="ECO:0000313" key="15">
    <source>
        <dbReference type="Proteomes" id="UP000178735"/>
    </source>
</evidence>
<feature type="domain" description="Ribose-phosphate pyrophosphokinase N-terminal" evidence="13">
    <location>
        <begin position="9"/>
        <end position="124"/>
    </location>
</feature>
<feature type="binding site" evidence="12">
    <location>
        <begin position="41"/>
        <end position="43"/>
    </location>
    <ligand>
        <name>ATP</name>
        <dbReference type="ChEBI" id="CHEBI:30616"/>
    </ligand>
</feature>
<keyword evidence="2 12" id="KW-0808">Transferase</keyword>
<organism evidence="14 15">
    <name type="scientific">Candidatus Wallbacteria bacterium GWC2_49_35</name>
    <dbReference type="NCBI Taxonomy" id="1817813"/>
    <lineage>
        <taxon>Bacteria</taxon>
        <taxon>Candidatus Walliibacteriota</taxon>
    </lineage>
</organism>
<evidence type="ECO:0000256" key="9">
    <source>
        <dbReference type="ARBA" id="ARBA00049535"/>
    </source>
</evidence>
<evidence type="ECO:0000256" key="5">
    <source>
        <dbReference type="ARBA" id="ARBA00022741"/>
    </source>
</evidence>
<comment type="similarity">
    <text evidence="11 12">Belongs to the ribose-phosphate pyrophosphokinase family. Class I subfamily.</text>
</comment>
<keyword evidence="4 12" id="KW-0545">Nucleotide biosynthesis</keyword>
<feature type="binding site" evidence="12">
    <location>
        <begin position="228"/>
        <end position="232"/>
    </location>
    <ligand>
        <name>D-ribose 5-phosphate</name>
        <dbReference type="ChEBI" id="CHEBI:78346"/>
    </ligand>
</feature>
<keyword evidence="5 12" id="KW-0547">Nucleotide-binding</keyword>
<dbReference type="GO" id="GO:0000287">
    <property type="term" value="F:magnesium ion binding"/>
    <property type="evidence" value="ECO:0007669"/>
    <property type="project" value="UniProtKB-UniRule"/>
</dbReference>
<dbReference type="GO" id="GO:0004749">
    <property type="term" value="F:ribose phosphate diphosphokinase activity"/>
    <property type="evidence" value="ECO:0007669"/>
    <property type="project" value="UniProtKB-UniRule"/>
</dbReference>
<evidence type="ECO:0000256" key="12">
    <source>
        <dbReference type="HAMAP-Rule" id="MF_00583"/>
    </source>
</evidence>
<feature type="binding site" evidence="12">
    <location>
        <position position="224"/>
    </location>
    <ligand>
        <name>D-ribose 5-phosphate</name>
        <dbReference type="ChEBI" id="CHEBI:78346"/>
    </ligand>
</feature>
<feature type="binding site" evidence="12">
    <location>
        <position position="200"/>
    </location>
    <ligand>
        <name>D-ribose 5-phosphate</name>
        <dbReference type="ChEBI" id="CHEBI:78346"/>
    </ligand>
</feature>
<dbReference type="Gene3D" id="3.40.50.2020">
    <property type="match status" value="2"/>
</dbReference>
<accession>A0A1F7WMN3</accession>
<dbReference type="GO" id="GO:0006015">
    <property type="term" value="P:5-phosphoribose 1-diphosphate biosynthetic process"/>
    <property type="evidence" value="ECO:0007669"/>
    <property type="project" value="UniProtKB-UniRule"/>
</dbReference>
<comment type="subcellular location">
    <subcellularLocation>
        <location evidence="12">Cytoplasm</location>
    </subcellularLocation>
</comment>
<feature type="binding site" evidence="12">
    <location>
        <begin position="100"/>
        <end position="101"/>
    </location>
    <ligand>
        <name>ATP</name>
        <dbReference type="ChEBI" id="CHEBI:30616"/>
    </ligand>
</feature>
<name>A0A1F7WMN3_9BACT</name>
<gene>
    <name evidence="12" type="primary">prs</name>
    <name evidence="14" type="ORF">A2008_08545</name>
</gene>
<dbReference type="InterPro" id="IPR000836">
    <property type="entry name" value="PRTase_dom"/>
</dbReference>
<dbReference type="PANTHER" id="PTHR10210">
    <property type="entry name" value="RIBOSE-PHOSPHATE DIPHOSPHOKINASE FAMILY MEMBER"/>
    <property type="match status" value="1"/>
</dbReference>
<dbReference type="CDD" id="cd06223">
    <property type="entry name" value="PRTases_typeI"/>
    <property type="match status" value="1"/>
</dbReference>
<sequence>MTDGKRKLRVFDGTANSPLALEVCRHLGVDSGDVVVSNFLDGETHVKIGESVRGAHVFIIQPTAPPVNESLMKLLIIIDALKRASASKITAVVPYYGYSRQEKKTSGREPITAKLVANLLTVAGADRIMTFDLHAWAIQGFFDIPVDHLTSLPIICDYIRAKADDPNEFVVVSPDAGGVGRARAYGKRLDTTIAIIDKRRPKPNVAESMNLIGDVKNKRAILVDDIIDTAGTISASAAMLAEHGAKEIYVAATHPIFSGPAYERLKKAPVKEIIVTNSIIIPGEKRFSNLTVLSIAPLISEVIYRIHNEVPVSSLFE</sequence>
<dbReference type="GO" id="GO:0006164">
    <property type="term" value="P:purine nucleotide biosynthetic process"/>
    <property type="evidence" value="ECO:0007669"/>
    <property type="project" value="TreeGrafter"/>
</dbReference>
<evidence type="ECO:0000259" key="13">
    <source>
        <dbReference type="Pfam" id="PF13793"/>
    </source>
</evidence>
<evidence type="ECO:0000256" key="7">
    <source>
        <dbReference type="ARBA" id="ARBA00022840"/>
    </source>
</evidence>
<dbReference type="InterPro" id="IPR029057">
    <property type="entry name" value="PRTase-like"/>
</dbReference>
<evidence type="ECO:0000256" key="11">
    <source>
        <dbReference type="ARBA" id="ARBA00061444"/>
    </source>
</evidence>
<dbReference type="FunFam" id="3.40.50.2020:FF:000001">
    <property type="entry name" value="Ribose-phosphate pyrophosphokinase"/>
    <property type="match status" value="1"/>
</dbReference>
<dbReference type="InterPro" id="IPR037515">
    <property type="entry name" value="Rib-P_diPkinase_bac"/>
</dbReference>
<dbReference type="EMBL" id="MGFH01000156">
    <property type="protein sequence ID" value="OGM03817.1"/>
    <property type="molecule type" value="Genomic_DNA"/>
</dbReference>
<evidence type="ECO:0000256" key="8">
    <source>
        <dbReference type="ARBA" id="ARBA00022842"/>
    </source>
</evidence>
<dbReference type="HAMAP" id="MF_00583_B">
    <property type="entry name" value="RibP_PPkinase_B"/>
    <property type="match status" value="1"/>
</dbReference>
<dbReference type="GO" id="GO:0005737">
    <property type="term" value="C:cytoplasm"/>
    <property type="evidence" value="ECO:0007669"/>
    <property type="project" value="UniProtKB-SubCell"/>
</dbReference>
<feature type="active site" evidence="12">
    <location>
        <position position="198"/>
    </location>
</feature>
<dbReference type="InterPro" id="IPR005946">
    <property type="entry name" value="Rib-P_diPkinase"/>
</dbReference>
<proteinExistence type="inferred from homology"/>
<dbReference type="SUPFAM" id="SSF53271">
    <property type="entry name" value="PRTase-like"/>
    <property type="match status" value="1"/>
</dbReference>
<dbReference type="GO" id="GO:0002189">
    <property type="term" value="C:ribose phosphate diphosphokinase complex"/>
    <property type="evidence" value="ECO:0007669"/>
    <property type="project" value="TreeGrafter"/>
</dbReference>
<dbReference type="GO" id="GO:0016301">
    <property type="term" value="F:kinase activity"/>
    <property type="evidence" value="ECO:0007669"/>
    <property type="project" value="UniProtKB-KW"/>
</dbReference>
<evidence type="ECO:0000256" key="6">
    <source>
        <dbReference type="ARBA" id="ARBA00022777"/>
    </source>
</evidence>
<keyword evidence="8 12" id="KW-0460">Magnesium</keyword>
<dbReference type="SMART" id="SM01400">
    <property type="entry name" value="Pribosyltran_N"/>
    <property type="match status" value="1"/>
</dbReference>
<comment type="pathway">
    <text evidence="1 12">Metabolic intermediate biosynthesis; 5-phospho-alpha-D-ribose 1-diphosphate biosynthesis; 5-phospho-alpha-D-ribose 1-diphosphate from D-ribose 5-phosphate (route I): step 1/1.</text>
</comment>
<dbReference type="UniPathway" id="UPA00087">
    <property type="reaction ID" value="UER00172"/>
</dbReference>
<keyword evidence="3 12" id="KW-0479">Metal-binding</keyword>
<evidence type="ECO:0000256" key="10">
    <source>
        <dbReference type="ARBA" id="ARBA00054914"/>
    </source>
</evidence>
<keyword evidence="7 12" id="KW-0067">ATP-binding</keyword>
<dbReference type="NCBIfam" id="NF002320">
    <property type="entry name" value="PRK01259.1"/>
    <property type="match status" value="1"/>
</dbReference>
<dbReference type="InterPro" id="IPR029099">
    <property type="entry name" value="Pribosyltran_N"/>
</dbReference>
<reference evidence="14 15" key="1">
    <citation type="journal article" date="2016" name="Nat. Commun.">
        <title>Thousands of microbial genomes shed light on interconnected biogeochemical processes in an aquifer system.</title>
        <authorList>
            <person name="Anantharaman K."/>
            <person name="Brown C.T."/>
            <person name="Hug L.A."/>
            <person name="Sharon I."/>
            <person name="Castelle C.J."/>
            <person name="Probst A.J."/>
            <person name="Thomas B.C."/>
            <person name="Singh A."/>
            <person name="Wilkins M.J."/>
            <person name="Karaoz U."/>
            <person name="Brodie E.L."/>
            <person name="Williams K.H."/>
            <person name="Hubbard S.S."/>
            <person name="Banfield J.F."/>
        </authorList>
    </citation>
    <scope>NUCLEOTIDE SEQUENCE [LARGE SCALE GENOMIC DNA]</scope>
</reference>
<dbReference type="Proteomes" id="UP000178735">
    <property type="component" value="Unassembled WGS sequence"/>
</dbReference>
<feature type="binding site" evidence="12">
    <location>
        <position position="175"/>
    </location>
    <ligand>
        <name>Mg(2+)</name>
        <dbReference type="ChEBI" id="CHEBI:18420"/>
    </ligand>
</feature>
<evidence type="ECO:0000256" key="4">
    <source>
        <dbReference type="ARBA" id="ARBA00022727"/>
    </source>
</evidence>
<evidence type="ECO:0000256" key="1">
    <source>
        <dbReference type="ARBA" id="ARBA00004996"/>
    </source>
</evidence>
<comment type="catalytic activity">
    <reaction evidence="9 12">
        <text>D-ribose 5-phosphate + ATP = 5-phospho-alpha-D-ribose 1-diphosphate + AMP + H(+)</text>
        <dbReference type="Rhea" id="RHEA:15609"/>
        <dbReference type="ChEBI" id="CHEBI:15378"/>
        <dbReference type="ChEBI" id="CHEBI:30616"/>
        <dbReference type="ChEBI" id="CHEBI:58017"/>
        <dbReference type="ChEBI" id="CHEBI:78346"/>
        <dbReference type="ChEBI" id="CHEBI:456215"/>
        <dbReference type="EC" id="2.7.6.1"/>
    </reaction>
</comment>
<dbReference type="EC" id="2.7.6.1" evidence="12"/>
<evidence type="ECO:0000256" key="3">
    <source>
        <dbReference type="ARBA" id="ARBA00022723"/>
    </source>
</evidence>
<comment type="caution">
    <text evidence="14">The sequence shown here is derived from an EMBL/GenBank/DDBJ whole genome shotgun (WGS) entry which is preliminary data.</text>
</comment>
<dbReference type="AlphaFoldDB" id="A0A1F7WMN3"/>
<feature type="binding site" evidence="12">
    <location>
        <position position="134"/>
    </location>
    <ligand>
        <name>Mg(2+)</name>
        <dbReference type="ChEBI" id="CHEBI:18420"/>
    </ligand>
</feature>